<dbReference type="AlphaFoldDB" id="A0A8H3UAF4"/>
<gene>
    <name evidence="1" type="ORF">EG328_008596</name>
</gene>
<dbReference type="Proteomes" id="UP000447873">
    <property type="component" value="Unassembled WGS sequence"/>
</dbReference>
<protein>
    <submittedName>
        <fullName evidence="1">Uncharacterized protein</fullName>
    </submittedName>
</protein>
<name>A0A8H3UAF4_VENIN</name>
<comment type="caution">
    <text evidence="1">The sequence shown here is derived from an EMBL/GenBank/DDBJ whole genome shotgun (WGS) entry which is preliminary data.</text>
</comment>
<evidence type="ECO:0000313" key="2">
    <source>
        <dbReference type="Proteomes" id="UP000447873"/>
    </source>
</evidence>
<evidence type="ECO:0000313" key="1">
    <source>
        <dbReference type="EMBL" id="KAE9966842.1"/>
    </source>
</evidence>
<proteinExistence type="predicted"/>
<reference evidence="1 2" key="1">
    <citation type="submission" date="2018-12" db="EMBL/GenBank/DDBJ databases">
        <title>Venturia inaequalis Genome Resource.</title>
        <authorList>
            <person name="Lichtner F.J."/>
        </authorList>
    </citation>
    <scope>NUCLEOTIDE SEQUENCE [LARGE SCALE GENOMIC DNA]</scope>
    <source>
        <strain evidence="1 2">120213</strain>
    </source>
</reference>
<sequence length="168" mass="18434">MPVAVCRQNHGGGWPVHEIPDPEGPTNCQVCNRTGEEGGHYVTIQAGAIITARPIPDRVHQSDNRYAGGPGMCRLCTEAANYRAPPPPPFRPLETLNTTKTMSKIKGGGLEYGSLWAKTVKLWKAIISLERGFAERLIAAALAFGRFSLGNFWVDFGGWKQFVIRSVR</sequence>
<dbReference type="EMBL" id="WNWS01000491">
    <property type="protein sequence ID" value="KAE9966842.1"/>
    <property type="molecule type" value="Genomic_DNA"/>
</dbReference>
<accession>A0A8H3UAF4</accession>
<organism evidence="1 2">
    <name type="scientific">Venturia inaequalis</name>
    <name type="common">Apple scab fungus</name>
    <dbReference type="NCBI Taxonomy" id="5025"/>
    <lineage>
        <taxon>Eukaryota</taxon>
        <taxon>Fungi</taxon>
        <taxon>Dikarya</taxon>
        <taxon>Ascomycota</taxon>
        <taxon>Pezizomycotina</taxon>
        <taxon>Dothideomycetes</taxon>
        <taxon>Pleosporomycetidae</taxon>
        <taxon>Venturiales</taxon>
        <taxon>Venturiaceae</taxon>
        <taxon>Venturia</taxon>
    </lineage>
</organism>